<dbReference type="RefSeq" id="WP_244759430.1">
    <property type="nucleotide sequence ID" value="NZ_JALJCJ010000001.1"/>
</dbReference>
<accession>A0ABT8X7C6</accession>
<comment type="caution">
    <text evidence="3">The sequence shown here is derived from an EMBL/GenBank/DDBJ whole genome shotgun (WGS) entry which is preliminary data.</text>
</comment>
<name>A0ABT8X7C6_9HYPH</name>
<reference evidence="3" key="1">
    <citation type="submission" date="2022-04" db="EMBL/GenBank/DDBJ databases">
        <title>Shinella lacus sp. nov., a novel member of the genus Shinella from water.</title>
        <authorList>
            <person name="Deng Y."/>
        </authorList>
    </citation>
    <scope>NUCLEOTIDE SEQUENCE</scope>
    <source>
        <strain evidence="3">JCM 31239</strain>
    </source>
</reference>
<evidence type="ECO:0000256" key="1">
    <source>
        <dbReference type="SAM" id="MobiDB-lite"/>
    </source>
</evidence>
<dbReference type="Proteomes" id="UP001177080">
    <property type="component" value="Unassembled WGS sequence"/>
</dbReference>
<keyword evidence="2" id="KW-0732">Signal</keyword>
<evidence type="ECO:0000256" key="2">
    <source>
        <dbReference type="SAM" id="SignalP"/>
    </source>
</evidence>
<dbReference type="EMBL" id="WHSC02000001">
    <property type="protein sequence ID" value="MDO6119639.1"/>
    <property type="molecule type" value="Genomic_DNA"/>
</dbReference>
<evidence type="ECO:0000313" key="3">
    <source>
        <dbReference type="EMBL" id="MDO6119639.1"/>
    </source>
</evidence>
<feature type="chain" id="PRO_5046942400" evidence="2">
    <location>
        <begin position="32"/>
        <end position="251"/>
    </location>
</feature>
<protein>
    <submittedName>
        <fullName evidence="3">Ribonuclease</fullName>
    </submittedName>
</protein>
<dbReference type="Gene3D" id="3.90.730.10">
    <property type="entry name" value="Ribonuclease T2-like"/>
    <property type="match status" value="1"/>
</dbReference>
<dbReference type="SUPFAM" id="SSF55895">
    <property type="entry name" value="Ribonuclease Rh-like"/>
    <property type="match status" value="1"/>
</dbReference>
<dbReference type="InterPro" id="IPR036430">
    <property type="entry name" value="RNase_T2-like_sf"/>
</dbReference>
<gene>
    <name evidence="3" type="ORF">GB928_000430</name>
</gene>
<evidence type="ECO:0000313" key="4">
    <source>
        <dbReference type="Proteomes" id="UP001177080"/>
    </source>
</evidence>
<feature type="signal peptide" evidence="2">
    <location>
        <begin position="1"/>
        <end position="31"/>
    </location>
</feature>
<feature type="region of interest" description="Disordered" evidence="1">
    <location>
        <begin position="232"/>
        <end position="251"/>
    </location>
</feature>
<keyword evidence="4" id="KW-1185">Reference proteome</keyword>
<sequence length="251" mass="26232">MMTNAALPFKAVLSSVLLCFACLVGPLPAAAQSVPAPVVMREVLSVSWQPGYCAARPKSRGCADFAATSTAAKQFSLLSRFQARKSYCGIDAAIRQKARKGKWTDLPDIALASGTKDRLLAAMPAAKFGLDRQQWLRSGSCVAASAEAYYSRSLDLLDQLNASPVRTLFTGKAGAVVTLTEVRAAFDTAFGPDAGTRVRLACRKGPDGQPIVIGLTIGLGTGEGKLETLIDGSSPTRSRCTEGTTGAAKSG</sequence>
<proteinExistence type="predicted"/>
<feature type="compositionally biased region" description="Polar residues" evidence="1">
    <location>
        <begin position="232"/>
        <end position="244"/>
    </location>
</feature>
<organism evidence="3 4">
    <name type="scientific">Shinella curvata</name>
    <dbReference type="NCBI Taxonomy" id="1817964"/>
    <lineage>
        <taxon>Bacteria</taxon>
        <taxon>Pseudomonadati</taxon>
        <taxon>Pseudomonadota</taxon>
        <taxon>Alphaproteobacteria</taxon>
        <taxon>Hyphomicrobiales</taxon>
        <taxon>Rhizobiaceae</taxon>
        <taxon>Shinella</taxon>
    </lineage>
</organism>